<dbReference type="InterPro" id="IPR010463">
    <property type="entry name" value="DUF1057"/>
</dbReference>
<dbReference type="Gene3D" id="3.40.50.1820">
    <property type="entry name" value="alpha/beta hydrolase"/>
    <property type="match status" value="1"/>
</dbReference>
<reference evidence="2" key="1">
    <citation type="submission" date="2016-11" db="UniProtKB">
        <authorList>
            <consortium name="WormBaseParasite"/>
        </authorList>
    </citation>
    <scope>IDENTIFICATION</scope>
</reference>
<protein>
    <submittedName>
        <fullName evidence="2">AB hydrolase-1 domain-containing protein</fullName>
    </submittedName>
</protein>
<dbReference type="Proteomes" id="UP000095283">
    <property type="component" value="Unplaced"/>
</dbReference>
<dbReference type="AlphaFoldDB" id="A0A1I7XIS1"/>
<dbReference type="InterPro" id="IPR029058">
    <property type="entry name" value="AB_hydrolase_fold"/>
</dbReference>
<proteinExistence type="predicted"/>
<accession>A0A1I7XIS1</accession>
<evidence type="ECO:0000313" key="2">
    <source>
        <dbReference type="WBParaSite" id="Hba_17603"/>
    </source>
</evidence>
<name>A0A1I7XIS1_HETBA</name>
<dbReference type="WBParaSite" id="Hba_17603">
    <property type="protein sequence ID" value="Hba_17603"/>
    <property type="gene ID" value="Hba_17603"/>
</dbReference>
<organism evidence="1 2">
    <name type="scientific">Heterorhabditis bacteriophora</name>
    <name type="common">Entomopathogenic nematode worm</name>
    <dbReference type="NCBI Taxonomy" id="37862"/>
    <lineage>
        <taxon>Eukaryota</taxon>
        <taxon>Metazoa</taxon>
        <taxon>Ecdysozoa</taxon>
        <taxon>Nematoda</taxon>
        <taxon>Chromadorea</taxon>
        <taxon>Rhabditida</taxon>
        <taxon>Rhabditina</taxon>
        <taxon>Rhabditomorpha</taxon>
        <taxon>Strongyloidea</taxon>
        <taxon>Heterorhabditidae</taxon>
        <taxon>Heterorhabditis</taxon>
    </lineage>
</organism>
<dbReference type="ESTHER" id="hetba-a0a1i7xis1">
    <property type="family name" value="Duf_1057"/>
</dbReference>
<dbReference type="Pfam" id="PF06342">
    <property type="entry name" value="DUF1057"/>
    <property type="match status" value="1"/>
</dbReference>
<dbReference type="PANTHER" id="PTHR47533">
    <property type="entry name" value="PROTEIN CBG21859"/>
    <property type="match status" value="1"/>
</dbReference>
<dbReference type="SUPFAM" id="SSF53474">
    <property type="entry name" value="alpha/beta-Hydrolases"/>
    <property type="match status" value="1"/>
</dbReference>
<dbReference type="PANTHER" id="PTHR47533:SF4">
    <property type="entry name" value="AB HYDROLASE-1 DOMAIN-CONTAINING PROTEIN"/>
    <property type="match status" value="1"/>
</dbReference>
<sequence length="355" mass="40235">MSSPMFIGLVQRSHLFLWRTMRQMHIVGEESILQDRKVVIENRNGERLSINAVYQDSQPSGSPIGTVVSLHGAPGSHSDFKYINHFLVEKGIRHIGVNYPGFGYTDGEYASKMLIGHAKLYYDNLERHAFVIALIEELDLGDKVVFMGHSRGTENAIMLAAERNAHGVVLLNPTGLSLHRALRPFFMLKILTGLYNMGPFTQSLLNPLYYKLYQKLGIKAKTGEIAAISMKTMEQLALHKQKPFIDRINQSKTNVLFFYSGRDWLIEEEISTKCAHAFDVEHIHCQGLSDEEDQLVTQQIKKVFQDGKRGMSVFFMKDGHFLQKDRARLIAEGISAMLCLSNKLPYSDESVINKL</sequence>
<evidence type="ECO:0000313" key="1">
    <source>
        <dbReference type="Proteomes" id="UP000095283"/>
    </source>
</evidence>
<keyword evidence="1" id="KW-1185">Reference proteome</keyword>